<evidence type="ECO:0000313" key="10">
    <source>
        <dbReference type="EMBL" id="KAH9382245.1"/>
    </source>
</evidence>
<dbReference type="GO" id="GO:0019706">
    <property type="term" value="F:protein-cysteine S-palmitoyltransferase activity"/>
    <property type="evidence" value="ECO:0007669"/>
    <property type="project" value="UniProtKB-EC"/>
</dbReference>
<evidence type="ECO:0000256" key="1">
    <source>
        <dbReference type="ARBA" id="ARBA00004141"/>
    </source>
</evidence>
<dbReference type="GO" id="GO:0016020">
    <property type="term" value="C:membrane"/>
    <property type="evidence" value="ECO:0007669"/>
    <property type="project" value="UniProtKB-SubCell"/>
</dbReference>
<organism evidence="10 11">
    <name type="scientific">Haemaphysalis longicornis</name>
    <name type="common">Bush tick</name>
    <dbReference type="NCBI Taxonomy" id="44386"/>
    <lineage>
        <taxon>Eukaryota</taxon>
        <taxon>Metazoa</taxon>
        <taxon>Ecdysozoa</taxon>
        <taxon>Arthropoda</taxon>
        <taxon>Chelicerata</taxon>
        <taxon>Arachnida</taxon>
        <taxon>Acari</taxon>
        <taxon>Parasitiformes</taxon>
        <taxon>Ixodida</taxon>
        <taxon>Ixodoidea</taxon>
        <taxon>Ixodidae</taxon>
        <taxon>Haemaphysalinae</taxon>
        <taxon>Haemaphysalis</taxon>
    </lineage>
</organism>
<evidence type="ECO:0000256" key="5">
    <source>
        <dbReference type="ARBA" id="ARBA00023136"/>
    </source>
</evidence>
<protein>
    <recommendedName>
        <fullName evidence="7">Palmitoyltransferase</fullName>
        <ecNumber evidence="7">2.3.1.225</ecNumber>
    </recommendedName>
</protein>
<keyword evidence="2 7" id="KW-0808">Transferase</keyword>
<comment type="caution">
    <text evidence="10">The sequence shown here is derived from an EMBL/GenBank/DDBJ whole genome shotgun (WGS) entry which is preliminary data.</text>
</comment>
<feature type="transmembrane region" description="Helical" evidence="7">
    <location>
        <begin position="212"/>
        <end position="231"/>
    </location>
</feature>
<comment type="catalytic activity">
    <reaction evidence="7">
        <text>L-cysteinyl-[protein] + hexadecanoyl-CoA = S-hexadecanoyl-L-cysteinyl-[protein] + CoA</text>
        <dbReference type="Rhea" id="RHEA:36683"/>
        <dbReference type="Rhea" id="RHEA-COMP:10131"/>
        <dbReference type="Rhea" id="RHEA-COMP:11032"/>
        <dbReference type="ChEBI" id="CHEBI:29950"/>
        <dbReference type="ChEBI" id="CHEBI:57287"/>
        <dbReference type="ChEBI" id="CHEBI:57379"/>
        <dbReference type="ChEBI" id="CHEBI:74151"/>
        <dbReference type="EC" id="2.3.1.225"/>
    </reaction>
</comment>
<dbReference type="OrthoDB" id="331948at2759"/>
<evidence type="ECO:0000256" key="6">
    <source>
        <dbReference type="ARBA" id="ARBA00023315"/>
    </source>
</evidence>
<feature type="domain" description="Palmitoyltransferase DHHC" evidence="9">
    <location>
        <begin position="128"/>
        <end position="245"/>
    </location>
</feature>
<dbReference type="Pfam" id="PF01529">
    <property type="entry name" value="DHHC"/>
    <property type="match status" value="1"/>
</dbReference>
<dbReference type="VEuPathDB" id="VectorBase:HLOH_063184"/>
<evidence type="ECO:0000256" key="3">
    <source>
        <dbReference type="ARBA" id="ARBA00022692"/>
    </source>
</evidence>
<accession>A0A9J6H3D8</accession>
<evidence type="ECO:0000256" key="7">
    <source>
        <dbReference type="RuleBase" id="RU079119"/>
    </source>
</evidence>
<evidence type="ECO:0000256" key="8">
    <source>
        <dbReference type="SAM" id="MobiDB-lite"/>
    </source>
</evidence>
<feature type="transmembrane region" description="Helical" evidence="7">
    <location>
        <begin position="54"/>
        <end position="72"/>
    </location>
</feature>
<feature type="region of interest" description="Disordered" evidence="8">
    <location>
        <begin position="393"/>
        <end position="413"/>
    </location>
</feature>
<comment type="subcellular location">
    <subcellularLocation>
        <location evidence="1">Membrane</location>
        <topology evidence="1">Multi-pass membrane protein</topology>
    </subcellularLocation>
</comment>
<evidence type="ECO:0000259" key="9">
    <source>
        <dbReference type="Pfam" id="PF01529"/>
    </source>
</evidence>
<dbReference type="Proteomes" id="UP000821853">
    <property type="component" value="Chromosome 9"/>
</dbReference>
<dbReference type="PROSITE" id="PS50216">
    <property type="entry name" value="DHHC"/>
    <property type="match status" value="1"/>
</dbReference>
<sequence>MAASSEHRRSRRRSKSRLVAWIPVALGSSLFGWAYYVYVYVFCGSLLKDDVQRLAFGGVFHVLLLLCLWSFLQMTVTMTAPIPPSFSLSDADLRLLGQCANDKARRQFLELLAENRGVLTRNADGGVRYCEGCRLLKPDRTHHCSQCKRCIPKMDHHCVWFNNCVSFSTYKFFLLTLFYIVALCVFGVGSATQHVAAAWSNHASSDLTLNATFLYVFGVVLGLFLACFLYTHFSMVATNVTTLEGLRPAVFKDPRDSFDVGWRDNFAEVFGRRKALWLLPVFTALGDGAHFPTRLQPDRNALKGVSIVVPRPIVLMPTSPLVVKDLPGPTVVASFSKIPSSGEATVVSSFGRPSAESACRALSLTLVPDGGAPLPALAASIGTYGERVASLIHSSSKRSPQDVPASLTSVEVQ</sequence>
<proteinExistence type="inferred from homology"/>
<keyword evidence="6 7" id="KW-0012">Acyltransferase</keyword>
<reference evidence="10 11" key="1">
    <citation type="journal article" date="2020" name="Cell">
        <title>Large-Scale Comparative Analyses of Tick Genomes Elucidate Their Genetic Diversity and Vector Capacities.</title>
        <authorList>
            <consortium name="Tick Genome and Microbiome Consortium (TIGMIC)"/>
            <person name="Jia N."/>
            <person name="Wang J."/>
            <person name="Shi W."/>
            <person name="Du L."/>
            <person name="Sun Y."/>
            <person name="Zhan W."/>
            <person name="Jiang J.F."/>
            <person name="Wang Q."/>
            <person name="Zhang B."/>
            <person name="Ji P."/>
            <person name="Bell-Sakyi L."/>
            <person name="Cui X.M."/>
            <person name="Yuan T.T."/>
            <person name="Jiang B.G."/>
            <person name="Yang W.F."/>
            <person name="Lam T.T."/>
            <person name="Chang Q.C."/>
            <person name="Ding S.J."/>
            <person name="Wang X.J."/>
            <person name="Zhu J.G."/>
            <person name="Ruan X.D."/>
            <person name="Zhao L."/>
            <person name="Wei J.T."/>
            <person name="Ye R.Z."/>
            <person name="Que T.C."/>
            <person name="Du C.H."/>
            <person name="Zhou Y.H."/>
            <person name="Cheng J.X."/>
            <person name="Dai P.F."/>
            <person name="Guo W.B."/>
            <person name="Han X.H."/>
            <person name="Huang E.J."/>
            <person name="Li L.F."/>
            <person name="Wei W."/>
            <person name="Gao Y.C."/>
            <person name="Liu J.Z."/>
            <person name="Shao H.Z."/>
            <person name="Wang X."/>
            <person name="Wang C.C."/>
            <person name="Yang T.C."/>
            <person name="Huo Q.B."/>
            <person name="Li W."/>
            <person name="Chen H.Y."/>
            <person name="Chen S.E."/>
            <person name="Zhou L.G."/>
            <person name="Ni X.B."/>
            <person name="Tian J.H."/>
            <person name="Sheng Y."/>
            <person name="Liu T."/>
            <person name="Pan Y.S."/>
            <person name="Xia L.Y."/>
            <person name="Li J."/>
            <person name="Zhao F."/>
            <person name="Cao W.C."/>
        </authorList>
    </citation>
    <scope>NUCLEOTIDE SEQUENCE [LARGE SCALE GENOMIC DNA]</scope>
    <source>
        <strain evidence="10">HaeL-2018</strain>
    </source>
</reference>
<keyword evidence="4 7" id="KW-1133">Transmembrane helix</keyword>
<comment type="similarity">
    <text evidence="7">Belongs to the DHHC palmitoyltransferase family.</text>
</comment>
<feature type="transmembrane region" description="Helical" evidence="7">
    <location>
        <begin position="18"/>
        <end position="42"/>
    </location>
</feature>
<evidence type="ECO:0000256" key="2">
    <source>
        <dbReference type="ARBA" id="ARBA00022679"/>
    </source>
</evidence>
<keyword evidence="5 7" id="KW-0472">Membrane</keyword>
<dbReference type="AlphaFoldDB" id="A0A9J6H3D8"/>
<feature type="transmembrane region" description="Helical" evidence="7">
    <location>
        <begin position="172"/>
        <end position="192"/>
    </location>
</feature>
<keyword evidence="3 7" id="KW-0812">Transmembrane</keyword>
<name>A0A9J6H3D8_HAELO</name>
<gene>
    <name evidence="10" type="ORF">HPB48_015894</name>
</gene>
<dbReference type="InterPro" id="IPR039859">
    <property type="entry name" value="PFA4/ZDH16/20/ERF2-like"/>
</dbReference>
<evidence type="ECO:0000313" key="11">
    <source>
        <dbReference type="Proteomes" id="UP000821853"/>
    </source>
</evidence>
<dbReference type="OMA" id="GSFLYFH"/>
<dbReference type="EC" id="2.3.1.225" evidence="7"/>
<dbReference type="EMBL" id="JABSTR010000011">
    <property type="protein sequence ID" value="KAH9382245.1"/>
    <property type="molecule type" value="Genomic_DNA"/>
</dbReference>
<evidence type="ECO:0000256" key="4">
    <source>
        <dbReference type="ARBA" id="ARBA00022989"/>
    </source>
</evidence>
<keyword evidence="11" id="KW-1185">Reference proteome</keyword>
<comment type="domain">
    <text evidence="7">The DHHC domain is required for palmitoyltransferase activity.</text>
</comment>
<dbReference type="InterPro" id="IPR001594">
    <property type="entry name" value="Palmitoyltrfase_DHHC"/>
</dbReference>
<dbReference type="PANTHER" id="PTHR12246">
    <property type="entry name" value="PALMITOYLTRANSFERASE ZDHHC16"/>
    <property type="match status" value="1"/>
</dbReference>